<proteinExistence type="predicted"/>
<keyword evidence="1" id="KW-0812">Transmembrane</keyword>
<gene>
    <name evidence="2" type="ORF">GZ35A2_37</name>
</gene>
<sequence length="62" mass="7402">MELHLLWHGPDELFCGKIPWPHSVIFLLCIKYNCYLFNLGRRFTRIYTDLIFSVLICVNPCQ</sequence>
<evidence type="ECO:0000256" key="1">
    <source>
        <dbReference type="SAM" id="Phobius"/>
    </source>
</evidence>
<reference evidence="2" key="1">
    <citation type="journal article" date="2004" name="Science">
        <title>Reverse methanogenesis: testing the hypothesis with environmental genomics.</title>
        <authorList>
            <person name="Hallam S.J."/>
            <person name="Putnam N."/>
            <person name="Preston C.M."/>
            <person name="Detter J.C."/>
            <person name="Rokhsar D."/>
            <person name="Richardson P.M."/>
            <person name="DeLong E.F."/>
        </authorList>
    </citation>
    <scope>NUCLEOTIDE SEQUENCE</scope>
</reference>
<dbReference type="EMBL" id="AY714863">
    <property type="protein sequence ID" value="AAU83962.1"/>
    <property type="molecule type" value="Genomic_DNA"/>
</dbReference>
<organism evidence="2">
    <name type="scientific">Uncultured archaeon GZfos26G2</name>
    <dbReference type="NCBI Taxonomy" id="3386331"/>
    <lineage>
        <taxon>Archaea</taxon>
        <taxon>Methanobacteriati</taxon>
        <taxon>Methanobacteriota</taxon>
        <taxon>Stenosarchaea group</taxon>
        <taxon>Methanomicrobia</taxon>
        <taxon>Candidatus Methanophagales</taxon>
        <taxon>Candidatus Methanophagaceae</taxon>
        <taxon>Candidatus Methanophaga</taxon>
    </lineage>
</organism>
<feature type="transmembrane region" description="Helical" evidence="1">
    <location>
        <begin position="20"/>
        <end position="37"/>
    </location>
</feature>
<name>Q649G5_UNCAG</name>
<protein>
    <submittedName>
        <fullName evidence="2">Uncharacterized protein</fullName>
    </submittedName>
</protein>
<reference evidence="2" key="2">
    <citation type="submission" date="2004-08" db="EMBL/GenBank/DDBJ databases">
        <authorList>
            <person name="Putnam N."/>
            <person name="Detter J.C."/>
            <person name="Richardson P.M."/>
            <person name="Rokhsar D."/>
        </authorList>
    </citation>
    <scope>NUCLEOTIDE SEQUENCE</scope>
</reference>
<keyword evidence="1" id="KW-1133">Transmembrane helix</keyword>
<keyword evidence="1" id="KW-0472">Membrane</keyword>
<dbReference type="AlphaFoldDB" id="Q649G5"/>
<accession>Q649G5</accession>
<evidence type="ECO:0000313" key="2">
    <source>
        <dbReference type="EMBL" id="AAU83962.1"/>
    </source>
</evidence>